<evidence type="ECO:0000256" key="13">
    <source>
        <dbReference type="PIRSR" id="PIRSR602129-50"/>
    </source>
</evidence>
<dbReference type="GeneTree" id="ENSGT00940000156004"/>
<dbReference type="STRING" id="1676925.ENSPKIP00000032379"/>
<keyword evidence="16" id="KW-1185">Reference proteome</keyword>
<dbReference type="InterPro" id="IPR015422">
    <property type="entry name" value="PyrdxlP-dep_Trfase_small"/>
</dbReference>
<accession>A0A3B3SNP7</accession>
<evidence type="ECO:0000256" key="7">
    <source>
        <dbReference type="ARBA" id="ARBA00023239"/>
    </source>
</evidence>
<dbReference type="Proteomes" id="UP000261540">
    <property type="component" value="Unplaced"/>
</dbReference>
<dbReference type="PROSITE" id="PS00392">
    <property type="entry name" value="DDC_GAD_HDC_YDC"/>
    <property type="match status" value="1"/>
</dbReference>
<protein>
    <recommendedName>
        <fullName evidence="11">Aromatic-L-amino-acid decarboxylase</fullName>
        <ecNumber evidence="10">4.1.1.28</ecNumber>
    </recommendedName>
    <alternativeName>
        <fullName evidence="12">DOPA decarboxylase</fullName>
    </alternativeName>
</protein>
<evidence type="ECO:0000256" key="6">
    <source>
        <dbReference type="ARBA" id="ARBA00022898"/>
    </source>
</evidence>
<dbReference type="Ensembl" id="ENSPKIT00000013242.1">
    <property type="protein sequence ID" value="ENSPKIP00000032379.1"/>
    <property type="gene ID" value="ENSPKIG00000012496.1"/>
</dbReference>
<evidence type="ECO:0000313" key="16">
    <source>
        <dbReference type="Proteomes" id="UP000261540"/>
    </source>
</evidence>
<dbReference type="Gene3D" id="3.90.1150.10">
    <property type="entry name" value="Aspartate Aminotransferase, domain 1"/>
    <property type="match status" value="1"/>
</dbReference>
<evidence type="ECO:0000256" key="14">
    <source>
        <dbReference type="RuleBase" id="RU000382"/>
    </source>
</evidence>
<dbReference type="Pfam" id="PF00282">
    <property type="entry name" value="Pyridoxal_deC"/>
    <property type="match status" value="1"/>
</dbReference>
<dbReference type="GO" id="GO:0030170">
    <property type="term" value="F:pyridoxal phosphate binding"/>
    <property type="evidence" value="ECO:0007669"/>
    <property type="project" value="InterPro"/>
</dbReference>
<evidence type="ECO:0000256" key="3">
    <source>
        <dbReference type="ARBA" id="ARBA00011738"/>
    </source>
</evidence>
<dbReference type="InterPro" id="IPR015424">
    <property type="entry name" value="PyrdxlP-dep_Trfase"/>
</dbReference>
<dbReference type="PANTHER" id="PTHR11999:SF167">
    <property type="entry name" value="AROMATIC-L-AMINO-ACID DECARBOXYLASE"/>
    <property type="match status" value="1"/>
</dbReference>
<feature type="modified residue" description="N6-(pyridoxal phosphate)lysine" evidence="13">
    <location>
        <position position="218"/>
    </location>
</feature>
<dbReference type="FunFam" id="1.20.1340.10:FF:000001">
    <property type="entry name" value="Histidine decarboxylase"/>
    <property type="match status" value="1"/>
</dbReference>
<comment type="pathway">
    <text evidence="9">Catecholamine biosynthesis; dopamine biosynthesis; dopamine from L-tyrosine: step 2/2.</text>
</comment>
<dbReference type="PANTHER" id="PTHR11999">
    <property type="entry name" value="GROUP II PYRIDOXAL-5-PHOSPHATE DECARBOXYLASE"/>
    <property type="match status" value="1"/>
</dbReference>
<dbReference type="InterPro" id="IPR021115">
    <property type="entry name" value="Pyridoxal-P_BS"/>
</dbReference>
<dbReference type="GO" id="GO:0019752">
    <property type="term" value="P:carboxylic acid metabolic process"/>
    <property type="evidence" value="ECO:0007669"/>
    <property type="project" value="InterPro"/>
</dbReference>
<dbReference type="GO" id="GO:0042427">
    <property type="term" value="P:serotonin biosynthetic process"/>
    <property type="evidence" value="ECO:0007669"/>
    <property type="project" value="TreeGrafter"/>
</dbReference>
<keyword evidence="7 14" id="KW-0456">Lyase</keyword>
<keyword evidence="5" id="KW-0210">Decarboxylase</keyword>
<evidence type="ECO:0000256" key="1">
    <source>
        <dbReference type="ARBA" id="ARBA00001933"/>
    </source>
</evidence>
<dbReference type="FunFam" id="3.90.1150.10:FF:000018">
    <property type="entry name" value="Histidine decarboxylase"/>
    <property type="match status" value="1"/>
</dbReference>
<dbReference type="GO" id="GO:0042423">
    <property type="term" value="P:catecholamine biosynthetic process"/>
    <property type="evidence" value="ECO:0007669"/>
    <property type="project" value="UniProtKB-KW"/>
</dbReference>
<evidence type="ECO:0000256" key="10">
    <source>
        <dbReference type="ARBA" id="ARBA00038886"/>
    </source>
</evidence>
<dbReference type="InterPro" id="IPR010977">
    <property type="entry name" value="Aromatic_deC"/>
</dbReference>
<dbReference type="GO" id="GO:0004058">
    <property type="term" value="F:aromatic-L-amino-acid decarboxylase activity"/>
    <property type="evidence" value="ECO:0007669"/>
    <property type="project" value="UniProtKB-EC"/>
</dbReference>
<evidence type="ECO:0000256" key="5">
    <source>
        <dbReference type="ARBA" id="ARBA00022793"/>
    </source>
</evidence>
<name>A0A3B3SNP7_9TELE</name>
<dbReference type="InterPro" id="IPR015421">
    <property type="entry name" value="PyrdxlP-dep_Trfase_major"/>
</dbReference>
<reference evidence="15" key="2">
    <citation type="submission" date="2025-09" db="UniProtKB">
        <authorList>
            <consortium name="Ensembl"/>
        </authorList>
    </citation>
    <scope>IDENTIFICATION</scope>
</reference>
<evidence type="ECO:0000256" key="8">
    <source>
        <dbReference type="ARBA" id="ARBA00037256"/>
    </source>
</evidence>
<comment type="subunit">
    <text evidence="3">Homodimer.</text>
</comment>
<dbReference type="InterPro" id="IPR002129">
    <property type="entry name" value="PyrdxlP-dep_de-COase"/>
</dbReference>
<comment type="cofactor">
    <cofactor evidence="1 13 14">
        <name>pyridoxal 5'-phosphate</name>
        <dbReference type="ChEBI" id="CHEBI:597326"/>
    </cofactor>
</comment>
<dbReference type="GO" id="GO:0005737">
    <property type="term" value="C:cytoplasm"/>
    <property type="evidence" value="ECO:0007669"/>
    <property type="project" value="TreeGrafter"/>
</dbReference>
<comment type="function">
    <text evidence="8">Catalyzes the decarboxylation of L-3,4-dihydroxyphenylalanine (DOPA) to dopamine and L-5-hydroxytryptophan to serotonin.</text>
</comment>
<dbReference type="GO" id="GO:0006520">
    <property type="term" value="P:amino acid metabolic process"/>
    <property type="evidence" value="ECO:0007669"/>
    <property type="project" value="InterPro"/>
</dbReference>
<comment type="similarity">
    <text evidence="2 14">Belongs to the group II decarboxylase family.</text>
</comment>
<evidence type="ECO:0000313" key="15">
    <source>
        <dbReference type="Ensembl" id="ENSPKIP00000032379.1"/>
    </source>
</evidence>
<evidence type="ECO:0000256" key="4">
    <source>
        <dbReference type="ARBA" id="ARBA00022584"/>
    </source>
</evidence>
<keyword evidence="6 13" id="KW-0663">Pyridoxal phosphate</keyword>
<evidence type="ECO:0000256" key="11">
    <source>
        <dbReference type="ARBA" id="ARBA00040968"/>
    </source>
</evidence>
<dbReference type="Gene3D" id="3.40.640.10">
    <property type="entry name" value="Type I PLP-dependent aspartate aminotransferase-like (Major domain)"/>
    <property type="match status" value="1"/>
</dbReference>
<organism evidence="15 16">
    <name type="scientific">Paramormyrops kingsleyae</name>
    <dbReference type="NCBI Taxonomy" id="1676925"/>
    <lineage>
        <taxon>Eukaryota</taxon>
        <taxon>Metazoa</taxon>
        <taxon>Chordata</taxon>
        <taxon>Craniata</taxon>
        <taxon>Vertebrata</taxon>
        <taxon>Euteleostomi</taxon>
        <taxon>Actinopterygii</taxon>
        <taxon>Neopterygii</taxon>
        <taxon>Teleostei</taxon>
        <taxon>Osteoglossocephala</taxon>
        <taxon>Osteoglossomorpha</taxon>
        <taxon>Osteoglossiformes</taxon>
        <taxon>Mormyridae</taxon>
        <taxon>Paramormyrops</taxon>
    </lineage>
</organism>
<reference evidence="15" key="1">
    <citation type="submission" date="2025-08" db="UniProtKB">
        <authorList>
            <consortium name="Ensembl"/>
        </authorList>
    </citation>
    <scope>IDENTIFICATION</scope>
</reference>
<evidence type="ECO:0000256" key="2">
    <source>
        <dbReference type="ARBA" id="ARBA00009533"/>
    </source>
</evidence>
<dbReference type="Gene3D" id="1.20.1340.10">
    <property type="entry name" value="dopa decarboxylase, N-terminal domain"/>
    <property type="match status" value="1"/>
</dbReference>
<dbReference type="AlphaFoldDB" id="A0A3B3SNP7"/>
<dbReference type="EC" id="4.1.1.28" evidence="10"/>
<sequence length="366" mass="41674">MDVDEFRKRGKEMVDYIADYLGNIEQRQVYPDVQPGYLRSLIPEEAPEEPDMYEDVVRDIERVIMPGVTHWHSPYFFAYFPTGNSYPAMLADMLSGAIGCIGFSWAHSSVERAGLIGGVTMRKIPTDDKFALRGETFRKVLEEDKRAGLIPFYLCATLGTTPSCAFDNIIELGPICTSESVWMHVDAAYAGSAFICPEFRPLLNGVEFADSFNFNPHKWLLVNFDCSAMWVKNRSDIIGHWQIPLGRRFRSLKMWFVFRMYGLKGLQAYIRKHVALAKEFEGLVLADGRFEISADVILGLVCFRLKGSNDLNETLLKRINSARRIHLVPCQLEGKFVLRFAICARTIESRHVQEAWAHIVQVASEL</sequence>
<dbReference type="PRINTS" id="PR00800">
    <property type="entry name" value="YHDCRBOXLASE"/>
</dbReference>
<proteinExistence type="inferred from homology"/>
<dbReference type="GO" id="GO:0007420">
    <property type="term" value="P:brain development"/>
    <property type="evidence" value="ECO:0007669"/>
    <property type="project" value="Ensembl"/>
</dbReference>
<evidence type="ECO:0000256" key="12">
    <source>
        <dbReference type="ARBA" id="ARBA00041275"/>
    </source>
</evidence>
<evidence type="ECO:0000256" key="9">
    <source>
        <dbReference type="ARBA" id="ARBA00037889"/>
    </source>
</evidence>
<keyword evidence="4" id="KW-0127">Catecholamine biosynthesis</keyword>
<dbReference type="SUPFAM" id="SSF53383">
    <property type="entry name" value="PLP-dependent transferases"/>
    <property type="match status" value="1"/>
</dbReference>